<feature type="domain" description="Caspase family p20" evidence="7">
    <location>
        <begin position="31"/>
        <end position="166"/>
    </location>
</feature>
<feature type="repeat" description="ANK" evidence="4">
    <location>
        <begin position="1127"/>
        <end position="1159"/>
    </location>
</feature>
<dbReference type="PROSITE" id="PS50297">
    <property type="entry name" value="ANK_REP_REGION"/>
    <property type="match status" value="3"/>
</dbReference>
<comment type="caution">
    <text evidence="8">The sequence shown here is derived from an EMBL/GenBank/DDBJ whole genome shotgun (WGS) entry which is preliminary data.</text>
</comment>
<dbReference type="SMART" id="SM00115">
    <property type="entry name" value="CASc"/>
    <property type="match status" value="1"/>
</dbReference>
<dbReference type="InterPro" id="IPR001309">
    <property type="entry name" value="Pept_C14_p20"/>
</dbReference>
<evidence type="ECO:0000313" key="8">
    <source>
        <dbReference type="EMBL" id="CAB3366512.1"/>
    </source>
</evidence>
<dbReference type="SUPFAM" id="SSF52540">
    <property type="entry name" value="P-loop containing nucleoside triphosphate hydrolases"/>
    <property type="match status" value="1"/>
</dbReference>
<evidence type="ECO:0000313" key="9">
    <source>
        <dbReference type="Proteomes" id="UP000494165"/>
    </source>
</evidence>
<dbReference type="Pfam" id="PF12796">
    <property type="entry name" value="Ank_2"/>
    <property type="match status" value="3"/>
</dbReference>
<dbReference type="Proteomes" id="UP000494165">
    <property type="component" value="Unassembled WGS sequence"/>
</dbReference>
<dbReference type="PROSITE" id="PS50207">
    <property type="entry name" value="CASPASE_P10"/>
    <property type="match status" value="1"/>
</dbReference>
<sequence>MTSSLQHLGKTEGSPNGPALLGYFEETQKDAENVCVLVIDYKFEKDINHIRYGCEKDRENLRETFYVRRNCRFCQLLSPRKEDLLQLISNEDNLLQLFDSQTPPSVFILFILSHGKRNGIIATDHKNESGKYVSFSTTEILDSLKELNSFKDSLKLIFFAPCRGDEGNPLLLSSKCSSKNSCSVNALPNEPNFVLCYSTVETTLAERNTKFGTVFVQKICEVLNTTEKDVPLTVYLTLVQNKIHSSANQKGQTPEIKYFPHKGFMIMRLKTPTPTINEYEGVCGPRPTHQATRSNFFPWLSSSGERNVRGKKAILIYDYFDKSVQMLEKILRENVSFETSFANNSNADLRNLYEKVQGEQSDVGCVAVFYFARICVGVDGEICVSVEGGIVPICDIIYRFVGPSNEKWIGRPKLFFFQNQTTSSDAYHEKAMVSLYNIISTNHSGLFVQIQPNGDDASHQLVRMFDNPEIRNGKKSLQEAAAETMNSSSGQMVNVSLQPQIMSTLQHLLDFPVWPLRFIKPRFASDYYGLNFDELLLECEKDYFQSHDQNEYEYRVRLLVSGAGFGKTVIMREMSEHFKRIQREKFVIRWLLLSEYDFIDDCPSLGVREFLTRASRDFLRLDVQRAMELKNVIIFLDGFDELCERLRPKILKLIREISELRLPLWVASRPQEKELQLLLEDVSTELYTIYPFDDSEQTKLLKIITNKSEKECKRIQSRFTAMENNNILENPLHLTMIAETPDIAENAYSLYHFYEKVLDHRVREALKNRECYDESNRRFNSILKERMSLLQDTAAYYLFRTSSDVKLQLSKSEIEKVNNTGIASIDPSYQGNQTDITFLHRTFAEFLTARKFLSEIVQSGSSLYEIFFEPRHQWCRFYVDVYLSDIKNRSRDLCTKLSDYLLETEWRLDRVFWERLTNVFEILEHEKLIETATDLSTMSLASSAWPEVAMKLIDMGVLQKTIEESEKREQKTAVMKLLMGAAVERGHDDLFQRYLDEWPNVDEYLNTKEETYTPEGYSEIMDSPLLVAACKRQVNIMQILIDRGADVQQCFVDLIGKDDKQSDNDQVVGDDFLEPIKLLVKAGSVNVNTEIGSEKTTALHWAVKNNHLQTARYLLENGAEVDALDVKGRSPLHESAQSSELEMCHLLVGWDANLDALTSAGDNVLHVAAGGAQEINLFYFLDMNRFDLTVKNGLGQNVLHLAAQKTCLFTFEKILNKSRELLLDTCASGRNILHYACLGRNLNVIQHILSLNSFDVNARDKFGRTPLLLAAASSQVEYYCKHHDTDVGDFSIAKLANLLLQQGADVLAVDAELNNAMHLSCFSADTSSVKYLMRTGCFDLNAKNLAGETPLLAATTSERNLTIVEELVENGADILAANNQGCNALHYASKFSKPAFAKMLFELGPFDVNARNAAGETPILIAAKHSSMWTIWYLTDDMNADLTAVDYANRNVLHLAAEFNSIEEVQYFINYDVSLVSSKTAAGEYPHQLALRNPRKLVQKLFTSNLESLKEVFEESCAVVFLGEMSKLRQ</sequence>
<dbReference type="PANTHER" id="PTHR24123:SF33">
    <property type="entry name" value="PROTEIN HOS4"/>
    <property type="match status" value="1"/>
</dbReference>
<feature type="domain" description="Caspase family p10" evidence="6">
    <location>
        <begin position="183"/>
        <end position="268"/>
    </location>
</feature>
<dbReference type="InterPro" id="IPR027417">
    <property type="entry name" value="P-loop_NTPase"/>
</dbReference>
<dbReference type="InterPro" id="IPR029030">
    <property type="entry name" value="Caspase-like_dom_sf"/>
</dbReference>
<evidence type="ECO:0000256" key="4">
    <source>
        <dbReference type="PROSITE-ProRule" id="PRU00023"/>
    </source>
</evidence>
<feature type="repeat" description="ANK" evidence="4">
    <location>
        <begin position="1262"/>
        <end position="1311"/>
    </location>
</feature>
<evidence type="ECO:0000256" key="1">
    <source>
        <dbReference type="ARBA" id="ARBA00010134"/>
    </source>
</evidence>
<dbReference type="SUPFAM" id="SSF52129">
    <property type="entry name" value="Caspase-like"/>
    <property type="match status" value="1"/>
</dbReference>
<keyword evidence="3 4" id="KW-0040">ANK repeat</keyword>
<dbReference type="InterPro" id="IPR015917">
    <property type="entry name" value="Pept_C14A"/>
</dbReference>
<evidence type="ECO:0008006" key="10">
    <source>
        <dbReference type="Google" id="ProtNLM"/>
    </source>
</evidence>
<dbReference type="Pfam" id="PF00656">
    <property type="entry name" value="Peptidase_C14"/>
    <property type="match status" value="1"/>
</dbReference>
<proteinExistence type="inferred from homology"/>
<dbReference type="SMART" id="SM00248">
    <property type="entry name" value="ANK"/>
    <property type="match status" value="12"/>
</dbReference>
<evidence type="ECO:0000256" key="5">
    <source>
        <dbReference type="RuleBase" id="RU003971"/>
    </source>
</evidence>
<evidence type="ECO:0000259" key="7">
    <source>
        <dbReference type="PROSITE" id="PS50208"/>
    </source>
</evidence>
<dbReference type="InterPro" id="IPR051165">
    <property type="entry name" value="Multifunctional_ANK_Repeat"/>
</dbReference>
<dbReference type="EMBL" id="CADEPI010000025">
    <property type="protein sequence ID" value="CAB3366512.1"/>
    <property type="molecule type" value="Genomic_DNA"/>
</dbReference>
<dbReference type="InterPro" id="IPR002110">
    <property type="entry name" value="Ankyrin_rpt"/>
</dbReference>
<dbReference type="InterPro" id="IPR011600">
    <property type="entry name" value="Pept_C14_caspase"/>
</dbReference>
<dbReference type="PROSITE" id="PS50208">
    <property type="entry name" value="CASPASE_P20"/>
    <property type="match status" value="1"/>
</dbReference>
<dbReference type="Gene3D" id="3.40.50.300">
    <property type="entry name" value="P-loop containing nucleotide triphosphate hydrolases"/>
    <property type="match status" value="1"/>
</dbReference>
<dbReference type="Gene3D" id="1.25.40.20">
    <property type="entry name" value="Ankyrin repeat-containing domain"/>
    <property type="match status" value="4"/>
</dbReference>
<reference evidence="8 9" key="1">
    <citation type="submission" date="2020-04" db="EMBL/GenBank/DDBJ databases">
        <authorList>
            <person name="Alioto T."/>
            <person name="Alioto T."/>
            <person name="Gomez Garrido J."/>
        </authorList>
    </citation>
    <scope>NUCLEOTIDE SEQUENCE [LARGE SCALE GENOMIC DNA]</scope>
</reference>
<evidence type="ECO:0000256" key="3">
    <source>
        <dbReference type="ARBA" id="ARBA00023043"/>
    </source>
</evidence>
<dbReference type="PANTHER" id="PTHR24123">
    <property type="entry name" value="ANKYRIN REPEAT-CONTAINING"/>
    <property type="match status" value="1"/>
</dbReference>
<evidence type="ECO:0000256" key="2">
    <source>
        <dbReference type="ARBA" id="ARBA00022737"/>
    </source>
</evidence>
<feature type="repeat" description="ANK" evidence="4">
    <location>
        <begin position="1094"/>
        <end position="1126"/>
    </location>
</feature>
<comment type="similarity">
    <text evidence="1 5">Belongs to the peptidase C14A family.</text>
</comment>
<dbReference type="GO" id="GO:0006508">
    <property type="term" value="P:proteolysis"/>
    <property type="evidence" value="ECO:0007669"/>
    <property type="project" value="InterPro"/>
</dbReference>
<gene>
    <name evidence="8" type="ORF">CLODIP_2_CD00128</name>
</gene>
<protein>
    <recommendedName>
        <fullName evidence="10">Caspase family p20 domain-containing protein</fullName>
    </recommendedName>
</protein>
<dbReference type="PROSITE" id="PS50088">
    <property type="entry name" value="ANK_REPEAT"/>
    <property type="match status" value="4"/>
</dbReference>
<dbReference type="OrthoDB" id="6693298at2759"/>
<evidence type="ECO:0000259" key="6">
    <source>
        <dbReference type="PROSITE" id="PS50207"/>
    </source>
</evidence>
<dbReference type="InterPro" id="IPR002138">
    <property type="entry name" value="Pept_C14_p10"/>
</dbReference>
<dbReference type="Gene3D" id="3.40.50.1460">
    <property type="match status" value="2"/>
</dbReference>
<accession>A0A8S1C6R8</accession>
<keyword evidence="2" id="KW-0677">Repeat</keyword>
<dbReference type="SUPFAM" id="SSF48403">
    <property type="entry name" value="Ankyrin repeat"/>
    <property type="match status" value="2"/>
</dbReference>
<keyword evidence="9" id="KW-1185">Reference proteome</keyword>
<dbReference type="InterPro" id="IPR036770">
    <property type="entry name" value="Ankyrin_rpt-contain_sf"/>
</dbReference>
<name>A0A8S1C6R8_9INSE</name>
<organism evidence="8 9">
    <name type="scientific">Cloeon dipterum</name>
    <dbReference type="NCBI Taxonomy" id="197152"/>
    <lineage>
        <taxon>Eukaryota</taxon>
        <taxon>Metazoa</taxon>
        <taxon>Ecdysozoa</taxon>
        <taxon>Arthropoda</taxon>
        <taxon>Hexapoda</taxon>
        <taxon>Insecta</taxon>
        <taxon>Pterygota</taxon>
        <taxon>Palaeoptera</taxon>
        <taxon>Ephemeroptera</taxon>
        <taxon>Pisciforma</taxon>
        <taxon>Baetidae</taxon>
        <taxon>Cloeon</taxon>
    </lineage>
</organism>
<dbReference type="GO" id="GO:0004197">
    <property type="term" value="F:cysteine-type endopeptidase activity"/>
    <property type="evidence" value="ECO:0007669"/>
    <property type="project" value="InterPro"/>
</dbReference>
<feature type="repeat" description="ANK" evidence="4">
    <location>
        <begin position="1346"/>
        <end position="1379"/>
    </location>
</feature>